<feature type="compositionally biased region" description="Basic and acidic residues" evidence="1">
    <location>
        <begin position="146"/>
        <end position="162"/>
    </location>
</feature>
<evidence type="ECO:0000313" key="3">
    <source>
        <dbReference type="Proteomes" id="UP001396334"/>
    </source>
</evidence>
<organism evidence="2 3">
    <name type="scientific">Hibiscus sabdariffa</name>
    <name type="common">roselle</name>
    <dbReference type="NCBI Taxonomy" id="183260"/>
    <lineage>
        <taxon>Eukaryota</taxon>
        <taxon>Viridiplantae</taxon>
        <taxon>Streptophyta</taxon>
        <taxon>Embryophyta</taxon>
        <taxon>Tracheophyta</taxon>
        <taxon>Spermatophyta</taxon>
        <taxon>Magnoliopsida</taxon>
        <taxon>eudicotyledons</taxon>
        <taxon>Gunneridae</taxon>
        <taxon>Pentapetalae</taxon>
        <taxon>rosids</taxon>
        <taxon>malvids</taxon>
        <taxon>Malvales</taxon>
        <taxon>Malvaceae</taxon>
        <taxon>Malvoideae</taxon>
        <taxon>Hibiscus</taxon>
    </lineage>
</organism>
<reference evidence="2 3" key="1">
    <citation type="journal article" date="2024" name="G3 (Bethesda)">
        <title>Genome assembly of Hibiscus sabdariffa L. provides insights into metabolisms of medicinal natural products.</title>
        <authorList>
            <person name="Kim T."/>
        </authorList>
    </citation>
    <scope>NUCLEOTIDE SEQUENCE [LARGE SCALE GENOMIC DNA]</scope>
    <source>
        <strain evidence="2">TK-2024</strain>
        <tissue evidence="2">Old leaves</tissue>
    </source>
</reference>
<feature type="region of interest" description="Disordered" evidence="1">
    <location>
        <begin position="1"/>
        <end position="88"/>
    </location>
</feature>
<protein>
    <recommendedName>
        <fullName evidence="4">RNase H type-1 domain-containing protein</fullName>
    </recommendedName>
</protein>
<feature type="region of interest" description="Disordered" evidence="1">
    <location>
        <begin position="242"/>
        <end position="264"/>
    </location>
</feature>
<evidence type="ECO:0000256" key="1">
    <source>
        <dbReference type="SAM" id="MobiDB-lite"/>
    </source>
</evidence>
<dbReference type="EMBL" id="JBBPBN010000026">
    <property type="protein sequence ID" value="KAK9007361.1"/>
    <property type="molecule type" value="Genomic_DNA"/>
</dbReference>
<dbReference type="Proteomes" id="UP001396334">
    <property type="component" value="Unassembled WGS sequence"/>
</dbReference>
<keyword evidence="3" id="KW-1185">Reference proteome</keyword>
<proteinExistence type="predicted"/>
<comment type="caution">
    <text evidence="2">The sequence shown here is derived from an EMBL/GenBank/DDBJ whole genome shotgun (WGS) entry which is preliminary data.</text>
</comment>
<name>A0ABR2R346_9ROSI</name>
<feature type="region of interest" description="Disordered" evidence="1">
    <location>
        <begin position="146"/>
        <end position="177"/>
    </location>
</feature>
<evidence type="ECO:0000313" key="2">
    <source>
        <dbReference type="EMBL" id="KAK9007361.1"/>
    </source>
</evidence>
<sequence length="594" mass="64838">MSLEKENQQVQSIDAGPFLERPGSPLVSELQRHCKKSRGDITQELPAGSDSMEVEESGRILDESTGGDGGSAFLSRNGSDRILKPGQDGSPVTYAGIVGGSARGFNRCQDGLEELSCDPNSVEVLDEDCVVDRSGKFPTIEFSERESCVGKDGRNDSSKEDPIAPGRAKVTSEEPTKERELFGPWMMVDIRRKRALVRGTSSAKILGPQGTESVNRFAMLEDEQVVLSGHSRPSVVMGVNTNESRSSVTHRVSIPTGNAKGNGRGAEKAVVLPMVEGQQVSVVEHSALGGSTKHTTVSLFEKGHGNVRSKGVMHGKLHGSRQGIKALTTQADDDPGGSTRAVVNQDGILEPVARIFGAHEVWVAITVEELVLVEGGSVVEQRRANFISGLHVVGEEWCDDQDELRIAAIQFYQQLFTSSMADGYSYSVRGKFLRLDCSVIDPVVCPVLEEEIRKAFFDMSPLKAPGLDGFGSHHGGCERSVAVELLQHRLHDSILLRLAAIKRPMPSFPVDSIGWKLRSDGRFSIKTTYQYTFGSDSYIIVSYLRQICNKDWQIIFSKVARSNNEVADWLAKFASDTNFDVIFFESPPDGLEFG</sequence>
<evidence type="ECO:0008006" key="4">
    <source>
        <dbReference type="Google" id="ProtNLM"/>
    </source>
</evidence>
<accession>A0ABR2R346</accession>
<gene>
    <name evidence="2" type="ORF">V6N11_074289</name>
</gene>